<evidence type="ECO:0000313" key="3">
    <source>
        <dbReference type="Proteomes" id="UP000541535"/>
    </source>
</evidence>
<sequence length="115" mass="11819">MNGILNMAAMFAFCFAGLAALSLVMERHYADIHGRGATPPAAVCRSLRMGGGLALLLAFSAALRGESIGHGIVLWLGGLTAAAIALVLLLSYAPRLTGRSTLLSAAFAMLTFLAA</sequence>
<name>A0A7W5B7G1_9BURK</name>
<evidence type="ECO:0008006" key="4">
    <source>
        <dbReference type="Google" id="ProtNLM"/>
    </source>
</evidence>
<dbReference type="EMBL" id="JACHXD010000002">
    <property type="protein sequence ID" value="MBB3117939.1"/>
    <property type="molecule type" value="Genomic_DNA"/>
</dbReference>
<protein>
    <recommendedName>
        <fullName evidence="4">DUF3325 family protein</fullName>
    </recommendedName>
</protein>
<keyword evidence="1" id="KW-0472">Membrane</keyword>
<reference evidence="2 3" key="1">
    <citation type="submission" date="2020-08" db="EMBL/GenBank/DDBJ databases">
        <title>Genomic Encyclopedia of Type Strains, Phase III (KMG-III): the genomes of soil and plant-associated and newly described type strains.</title>
        <authorList>
            <person name="Whitman W."/>
        </authorList>
    </citation>
    <scope>NUCLEOTIDE SEQUENCE [LARGE SCALE GENOMIC DNA]</scope>
    <source>
        <strain evidence="2 3">CECT 8897</strain>
    </source>
</reference>
<keyword evidence="1" id="KW-1133">Transmembrane helix</keyword>
<keyword evidence="3" id="KW-1185">Reference proteome</keyword>
<accession>A0A7W5B7G1</accession>
<dbReference type="Proteomes" id="UP000541535">
    <property type="component" value="Unassembled WGS sequence"/>
</dbReference>
<feature type="transmembrane region" description="Helical" evidence="1">
    <location>
        <begin position="46"/>
        <end position="65"/>
    </location>
</feature>
<dbReference type="AlphaFoldDB" id="A0A7W5B7G1"/>
<dbReference type="InterPro" id="IPR021762">
    <property type="entry name" value="DUF3325"/>
</dbReference>
<proteinExistence type="predicted"/>
<organism evidence="2 3">
    <name type="scientific">Pseudoduganella violacea</name>
    <dbReference type="NCBI Taxonomy" id="1715466"/>
    <lineage>
        <taxon>Bacteria</taxon>
        <taxon>Pseudomonadati</taxon>
        <taxon>Pseudomonadota</taxon>
        <taxon>Betaproteobacteria</taxon>
        <taxon>Burkholderiales</taxon>
        <taxon>Oxalobacteraceae</taxon>
        <taxon>Telluria group</taxon>
        <taxon>Pseudoduganella</taxon>
    </lineage>
</organism>
<keyword evidence="1" id="KW-0812">Transmembrane</keyword>
<feature type="transmembrane region" description="Helical" evidence="1">
    <location>
        <begin position="72"/>
        <end position="90"/>
    </location>
</feature>
<dbReference type="RefSeq" id="WP_183439866.1">
    <property type="nucleotide sequence ID" value="NZ_JACHXD010000002.1"/>
</dbReference>
<gene>
    <name evidence="2" type="ORF">FHS03_000965</name>
</gene>
<evidence type="ECO:0000313" key="2">
    <source>
        <dbReference type="EMBL" id="MBB3117939.1"/>
    </source>
</evidence>
<dbReference type="Pfam" id="PF11804">
    <property type="entry name" value="DUF3325"/>
    <property type="match status" value="1"/>
</dbReference>
<evidence type="ECO:0000256" key="1">
    <source>
        <dbReference type="SAM" id="Phobius"/>
    </source>
</evidence>
<comment type="caution">
    <text evidence="2">The sequence shown here is derived from an EMBL/GenBank/DDBJ whole genome shotgun (WGS) entry which is preliminary data.</text>
</comment>